<comment type="catalytic activity">
    <reaction evidence="5 15">
        <text>L-phenylalanyl-tRNA(Phe) + an N-terminal L-alpha-aminoacyl-[protein] = an N-terminal L-phenylalanyl-L-alpha-aminoacyl-[protein] + tRNA(Phe)</text>
        <dbReference type="Rhea" id="RHEA:43632"/>
        <dbReference type="Rhea" id="RHEA-COMP:9668"/>
        <dbReference type="Rhea" id="RHEA-COMP:9699"/>
        <dbReference type="Rhea" id="RHEA-COMP:10636"/>
        <dbReference type="Rhea" id="RHEA-COMP:10637"/>
        <dbReference type="ChEBI" id="CHEBI:78442"/>
        <dbReference type="ChEBI" id="CHEBI:78531"/>
        <dbReference type="ChEBI" id="CHEBI:78597"/>
        <dbReference type="ChEBI" id="CHEBI:83561"/>
        <dbReference type="EC" id="2.3.2.6"/>
    </reaction>
</comment>
<accession>A0A2S8ADT1</accession>
<evidence type="ECO:0000256" key="14">
    <source>
        <dbReference type="ARBA" id="ARBA00083640"/>
    </source>
</evidence>
<evidence type="ECO:0000256" key="3">
    <source>
        <dbReference type="ARBA" id="ARBA00022679"/>
    </source>
</evidence>
<protein>
    <recommendedName>
        <fullName evidence="11 15">Leucyl/phenylalanyl-tRNA--protein transferase</fullName>
        <ecNumber evidence="10 15">2.3.2.6</ecNumber>
    </recommendedName>
    <alternativeName>
        <fullName evidence="12 15">L/F-transferase</fullName>
    </alternativeName>
    <alternativeName>
        <fullName evidence="13 15">Leucyltransferase</fullName>
    </alternativeName>
    <alternativeName>
        <fullName evidence="14 15">Phenyalanyltransferase</fullName>
    </alternativeName>
</protein>
<dbReference type="InterPro" id="IPR042203">
    <property type="entry name" value="Leu/Phe-tRNA_Trfase_C"/>
</dbReference>
<dbReference type="EMBL" id="PSZM01000036">
    <property type="protein sequence ID" value="PQL93106.1"/>
    <property type="molecule type" value="Genomic_DNA"/>
</dbReference>
<organism evidence="16 17">
    <name type="scientific">Apibacter adventoris</name>
    <dbReference type="NCBI Taxonomy" id="1679466"/>
    <lineage>
        <taxon>Bacteria</taxon>
        <taxon>Pseudomonadati</taxon>
        <taxon>Bacteroidota</taxon>
        <taxon>Flavobacteriia</taxon>
        <taxon>Flavobacteriales</taxon>
        <taxon>Weeksellaceae</taxon>
        <taxon>Apibacter</taxon>
    </lineage>
</organism>
<evidence type="ECO:0000256" key="4">
    <source>
        <dbReference type="ARBA" id="ARBA00023315"/>
    </source>
</evidence>
<sequence length="219" mass="25316">MYLLNQKLIFPDISNADPNGLLAIGGDLSPQRLLLAYQSGIFPWYNSGEIIQWWSPNPRFILYPQHLKISKNTHKLLKNNYFQFTENQCFEQVIQYCSKIKRKGQSGTWITSEMIEVYCLLHKRGIAKSVEVWKDNQLVGGFYGIDLMTIFCGESMFSLASNASKCGFSYFVNKYTKKYKAIDCQIYSSYLAQLGAVEIPREKFKELLDDEAVKNLHFK</sequence>
<evidence type="ECO:0000256" key="5">
    <source>
        <dbReference type="ARBA" id="ARBA00050607"/>
    </source>
</evidence>
<comment type="caution">
    <text evidence="16">The sequence shown here is derived from an EMBL/GenBank/DDBJ whole genome shotgun (WGS) entry which is preliminary data.</text>
</comment>
<dbReference type="AlphaFoldDB" id="A0A2S8ADT1"/>
<dbReference type="Pfam" id="PF03588">
    <property type="entry name" value="Leu_Phe_trans"/>
    <property type="match status" value="1"/>
</dbReference>
<dbReference type="EC" id="2.3.2.6" evidence="10 15"/>
<evidence type="ECO:0000256" key="9">
    <source>
        <dbReference type="ARBA" id="ARBA00061535"/>
    </source>
</evidence>
<dbReference type="GO" id="GO:0008914">
    <property type="term" value="F:leucyl-tRNA--protein transferase activity"/>
    <property type="evidence" value="ECO:0007669"/>
    <property type="project" value="UniProtKB-UniRule"/>
</dbReference>
<gene>
    <name evidence="15" type="primary">aat</name>
    <name evidence="16" type="ORF">C4S77_05445</name>
</gene>
<dbReference type="SUPFAM" id="SSF55729">
    <property type="entry name" value="Acyl-CoA N-acyltransferases (Nat)"/>
    <property type="match status" value="1"/>
</dbReference>
<name>A0A2S8ADT1_9FLAO</name>
<keyword evidence="2 15" id="KW-0963">Cytoplasm</keyword>
<dbReference type="InterPro" id="IPR042221">
    <property type="entry name" value="Leu/Phe-tRNA_Trfase_N"/>
</dbReference>
<comment type="subcellular location">
    <subcellularLocation>
        <location evidence="1 15">Cytoplasm</location>
    </subcellularLocation>
</comment>
<comment type="function">
    <text evidence="8 15">Functions in the N-end rule pathway of protein degradation where it conjugates Leu, Phe and, less efficiently, Met from aminoacyl-tRNAs to the N-termini of proteins containing an N-terminal arginine or lysine.</text>
</comment>
<comment type="similarity">
    <text evidence="9 15">Belongs to the L/F-transferase family.</text>
</comment>
<keyword evidence="3 15" id="KW-0808">Transferase</keyword>
<keyword evidence="17" id="KW-1185">Reference proteome</keyword>
<evidence type="ECO:0000256" key="11">
    <source>
        <dbReference type="ARBA" id="ARBA00074372"/>
    </source>
</evidence>
<evidence type="ECO:0000256" key="1">
    <source>
        <dbReference type="ARBA" id="ARBA00004496"/>
    </source>
</evidence>
<evidence type="ECO:0000256" key="10">
    <source>
        <dbReference type="ARBA" id="ARBA00066767"/>
    </source>
</evidence>
<dbReference type="OrthoDB" id="9790282at2"/>
<dbReference type="PANTHER" id="PTHR30098:SF2">
    <property type="entry name" value="LEUCYL_PHENYLALANYL-TRNA--PROTEIN TRANSFERASE"/>
    <property type="match status" value="1"/>
</dbReference>
<dbReference type="RefSeq" id="WP_105246647.1">
    <property type="nucleotide sequence ID" value="NZ_PSZM01000036.1"/>
</dbReference>
<reference evidence="16 17" key="1">
    <citation type="submission" date="2018-02" db="EMBL/GenBank/DDBJ databases">
        <title>Genome sequences of Apibacter spp., gut symbionts of Asian honey bees.</title>
        <authorList>
            <person name="Kwong W.K."/>
            <person name="Steele M.I."/>
            <person name="Moran N.A."/>
        </authorList>
    </citation>
    <scope>NUCLEOTIDE SEQUENCE [LARGE SCALE GENOMIC DNA]</scope>
    <source>
        <strain evidence="17">wkB301</strain>
    </source>
</reference>
<dbReference type="NCBIfam" id="TIGR00667">
    <property type="entry name" value="aat"/>
    <property type="match status" value="1"/>
</dbReference>
<evidence type="ECO:0000256" key="12">
    <source>
        <dbReference type="ARBA" id="ARBA00077136"/>
    </source>
</evidence>
<comment type="catalytic activity">
    <reaction evidence="6 15">
        <text>N-terminal L-arginyl-[protein] + L-leucyl-tRNA(Leu) = N-terminal L-leucyl-L-arginyl-[protein] + tRNA(Leu) + H(+)</text>
        <dbReference type="Rhea" id="RHEA:50416"/>
        <dbReference type="Rhea" id="RHEA-COMP:9613"/>
        <dbReference type="Rhea" id="RHEA-COMP:9622"/>
        <dbReference type="Rhea" id="RHEA-COMP:12672"/>
        <dbReference type="Rhea" id="RHEA-COMP:12673"/>
        <dbReference type="ChEBI" id="CHEBI:15378"/>
        <dbReference type="ChEBI" id="CHEBI:64719"/>
        <dbReference type="ChEBI" id="CHEBI:78442"/>
        <dbReference type="ChEBI" id="CHEBI:78494"/>
        <dbReference type="ChEBI" id="CHEBI:133044"/>
        <dbReference type="EC" id="2.3.2.6"/>
    </reaction>
</comment>
<dbReference type="InterPro" id="IPR004616">
    <property type="entry name" value="Leu/Phe-tRNA_Trfase"/>
</dbReference>
<dbReference type="PANTHER" id="PTHR30098">
    <property type="entry name" value="LEUCYL/PHENYLALANYL-TRNA--PROTEIN TRANSFERASE"/>
    <property type="match status" value="1"/>
</dbReference>
<evidence type="ECO:0000256" key="2">
    <source>
        <dbReference type="ARBA" id="ARBA00022490"/>
    </source>
</evidence>
<evidence type="ECO:0000256" key="8">
    <source>
        <dbReference type="ARBA" id="ARBA00054043"/>
    </source>
</evidence>
<dbReference type="GO" id="GO:0005737">
    <property type="term" value="C:cytoplasm"/>
    <property type="evidence" value="ECO:0007669"/>
    <property type="project" value="UniProtKB-SubCell"/>
</dbReference>
<evidence type="ECO:0000256" key="13">
    <source>
        <dbReference type="ARBA" id="ARBA00077165"/>
    </source>
</evidence>
<evidence type="ECO:0000313" key="16">
    <source>
        <dbReference type="EMBL" id="PQL93106.1"/>
    </source>
</evidence>
<evidence type="ECO:0000256" key="15">
    <source>
        <dbReference type="HAMAP-Rule" id="MF_00688"/>
    </source>
</evidence>
<dbReference type="GO" id="GO:0030163">
    <property type="term" value="P:protein catabolic process"/>
    <property type="evidence" value="ECO:0007669"/>
    <property type="project" value="UniProtKB-UniRule"/>
</dbReference>
<proteinExistence type="inferred from homology"/>
<dbReference type="Gene3D" id="3.30.70.3550">
    <property type="entry name" value="Leucyl/phenylalanyl-tRNA-protein transferase, N-terminal domain"/>
    <property type="match status" value="1"/>
</dbReference>
<comment type="catalytic activity">
    <reaction evidence="7 15">
        <text>N-terminal L-lysyl-[protein] + L-leucyl-tRNA(Leu) = N-terminal L-leucyl-L-lysyl-[protein] + tRNA(Leu) + H(+)</text>
        <dbReference type="Rhea" id="RHEA:12340"/>
        <dbReference type="Rhea" id="RHEA-COMP:9613"/>
        <dbReference type="Rhea" id="RHEA-COMP:9622"/>
        <dbReference type="Rhea" id="RHEA-COMP:12670"/>
        <dbReference type="Rhea" id="RHEA-COMP:12671"/>
        <dbReference type="ChEBI" id="CHEBI:15378"/>
        <dbReference type="ChEBI" id="CHEBI:65249"/>
        <dbReference type="ChEBI" id="CHEBI:78442"/>
        <dbReference type="ChEBI" id="CHEBI:78494"/>
        <dbReference type="ChEBI" id="CHEBI:133043"/>
        <dbReference type="EC" id="2.3.2.6"/>
    </reaction>
</comment>
<evidence type="ECO:0000256" key="7">
    <source>
        <dbReference type="ARBA" id="ARBA00051538"/>
    </source>
</evidence>
<evidence type="ECO:0000256" key="6">
    <source>
        <dbReference type="ARBA" id="ARBA00050652"/>
    </source>
</evidence>
<dbReference type="Gene3D" id="3.40.630.70">
    <property type="entry name" value="Leucyl/phenylalanyl-tRNA-protein transferase, C-terminal domain"/>
    <property type="match status" value="1"/>
</dbReference>
<evidence type="ECO:0000313" key="17">
    <source>
        <dbReference type="Proteomes" id="UP000238042"/>
    </source>
</evidence>
<dbReference type="FunFam" id="3.30.70.3550:FF:000001">
    <property type="entry name" value="Leucyl/phenylalanyl-tRNA--protein transferase"/>
    <property type="match status" value="1"/>
</dbReference>
<dbReference type="HAMAP" id="MF_00688">
    <property type="entry name" value="Leu_Phe_trans"/>
    <property type="match status" value="1"/>
</dbReference>
<keyword evidence="4 15" id="KW-0012">Acyltransferase</keyword>
<dbReference type="Proteomes" id="UP000238042">
    <property type="component" value="Unassembled WGS sequence"/>
</dbReference>
<dbReference type="InterPro" id="IPR016181">
    <property type="entry name" value="Acyl_CoA_acyltransferase"/>
</dbReference>